<dbReference type="InterPro" id="IPR028150">
    <property type="entry name" value="Lustrin_cystein"/>
</dbReference>
<protein>
    <submittedName>
        <fullName evidence="4">CC domain-containing protein</fullName>
    </submittedName>
</protein>
<dbReference type="WBParaSite" id="OFLC_0001176501-mRNA-1">
    <property type="protein sequence ID" value="OFLC_0001176501-mRNA-1"/>
    <property type="gene ID" value="OFLC_0001176501"/>
</dbReference>
<dbReference type="EMBL" id="UZAJ01017451">
    <property type="protein sequence ID" value="VDO79037.1"/>
    <property type="molecule type" value="Genomic_DNA"/>
</dbReference>
<gene>
    <name evidence="2" type="ORF">OFLC_LOCUS11764</name>
</gene>
<reference evidence="4" key="1">
    <citation type="submission" date="2016-06" db="UniProtKB">
        <authorList>
            <consortium name="WormBaseParasite"/>
        </authorList>
    </citation>
    <scope>IDENTIFICATION</scope>
</reference>
<sequence>MVNSRTTISDGKPRSCSRSSGNLCPTGFTCTVVRRGTTEISRCCGKNFGCPQNSAAQINPITGSYVSCSITSAKYVS</sequence>
<dbReference type="Pfam" id="PF14625">
    <property type="entry name" value="Lustrin_cystein"/>
    <property type="match status" value="1"/>
</dbReference>
<name>A0A183HWA3_9BILA</name>
<evidence type="ECO:0000313" key="2">
    <source>
        <dbReference type="EMBL" id="VDO79037.1"/>
    </source>
</evidence>
<evidence type="ECO:0000256" key="1">
    <source>
        <dbReference type="SAM" id="MobiDB-lite"/>
    </source>
</evidence>
<accession>A0A183HWA3</accession>
<evidence type="ECO:0000313" key="3">
    <source>
        <dbReference type="Proteomes" id="UP000267606"/>
    </source>
</evidence>
<dbReference type="STRING" id="387005.A0A183HWA3"/>
<proteinExistence type="predicted"/>
<organism evidence="4">
    <name type="scientific">Onchocerca flexuosa</name>
    <dbReference type="NCBI Taxonomy" id="387005"/>
    <lineage>
        <taxon>Eukaryota</taxon>
        <taxon>Metazoa</taxon>
        <taxon>Ecdysozoa</taxon>
        <taxon>Nematoda</taxon>
        <taxon>Chromadorea</taxon>
        <taxon>Rhabditida</taxon>
        <taxon>Spirurina</taxon>
        <taxon>Spiruromorpha</taxon>
        <taxon>Filarioidea</taxon>
        <taxon>Onchocercidae</taxon>
        <taxon>Onchocerca</taxon>
    </lineage>
</organism>
<reference evidence="2 3" key="2">
    <citation type="submission" date="2018-11" db="EMBL/GenBank/DDBJ databases">
        <authorList>
            <consortium name="Pathogen Informatics"/>
        </authorList>
    </citation>
    <scope>NUCLEOTIDE SEQUENCE [LARGE SCALE GENOMIC DNA]</scope>
</reference>
<keyword evidence="3" id="KW-1185">Reference proteome</keyword>
<evidence type="ECO:0000313" key="4">
    <source>
        <dbReference type="WBParaSite" id="OFLC_0001176501-mRNA-1"/>
    </source>
</evidence>
<dbReference type="Proteomes" id="UP000267606">
    <property type="component" value="Unassembled WGS sequence"/>
</dbReference>
<dbReference type="AlphaFoldDB" id="A0A183HWA3"/>
<feature type="region of interest" description="Disordered" evidence="1">
    <location>
        <begin position="1"/>
        <end position="21"/>
    </location>
</feature>